<sequence length="155" mass="16717">MRSVTLAVVNDLCPEPGWNPITLAPELSQLAAVLTVIVLIRVRLRRTPATKDLSRRLSKGIFGTVRYAFATAVALGLLLAYADDYWNPTPGWLAVAVIVIALPASAPVLIRLVHAVPRAAARRPAPSPERTNGPPRPAVLAVLAVLAWAVLRRLR</sequence>
<feature type="transmembrane region" description="Helical" evidence="1">
    <location>
        <begin position="65"/>
        <end position="82"/>
    </location>
</feature>
<evidence type="ECO:0000313" key="3">
    <source>
        <dbReference type="Proteomes" id="UP001500630"/>
    </source>
</evidence>
<protein>
    <submittedName>
        <fullName evidence="2">Uncharacterized protein</fullName>
    </submittedName>
</protein>
<name>A0ABP6YK32_9ACTN</name>
<dbReference type="EMBL" id="BAABDQ010000022">
    <property type="protein sequence ID" value="GAA3585243.1"/>
    <property type="molecule type" value="Genomic_DNA"/>
</dbReference>
<organism evidence="2 3">
    <name type="scientific">Nonomuraea rosea</name>
    <dbReference type="NCBI Taxonomy" id="638574"/>
    <lineage>
        <taxon>Bacteria</taxon>
        <taxon>Bacillati</taxon>
        <taxon>Actinomycetota</taxon>
        <taxon>Actinomycetes</taxon>
        <taxon>Streptosporangiales</taxon>
        <taxon>Streptosporangiaceae</taxon>
        <taxon>Nonomuraea</taxon>
    </lineage>
</organism>
<feature type="transmembrane region" description="Helical" evidence="1">
    <location>
        <begin position="94"/>
        <end position="113"/>
    </location>
</feature>
<gene>
    <name evidence="2" type="ORF">GCM10022419_078970</name>
</gene>
<evidence type="ECO:0000313" key="2">
    <source>
        <dbReference type="EMBL" id="GAA3585243.1"/>
    </source>
</evidence>
<keyword evidence="1" id="KW-0812">Transmembrane</keyword>
<keyword evidence="3" id="KW-1185">Reference proteome</keyword>
<feature type="transmembrane region" description="Helical" evidence="1">
    <location>
        <begin position="27"/>
        <end position="44"/>
    </location>
</feature>
<keyword evidence="1" id="KW-0472">Membrane</keyword>
<accession>A0ABP6YK32</accession>
<proteinExistence type="predicted"/>
<keyword evidence="1" id="KW-1133">Transmembrane helix</keyword>
<reference evidence="3" key="1">
    <citation type="journal article" date="2019" name="Int. J. Syst. Evol. Microbiol.">
        <title>The Global Catalogue of Microorganisms (GCM) 10K type strain sequencing project: providing services to taxonomists for standard genome sequencing and annotation.</title>
        <authorList>
            <consortium name="The Broad Institute Genomics Platform"/>
            <consortium name="The Broad Institute Genome Sequencing Center for Infectious Disease"/>
            <person name="Wu L."/>
            <person name="Ma J."/>
        </authorList>
    </citation>
    <scope>NUCLEOTIDE SEQUENCE [LARGE SCALE GENOMIC DNA]</scope>
    <source>
        <strain evidence="3">JCM 17326</strain>
    </source>
</reference>
<evidence type="ECO:0000256" key="1">
    <source>
        <dbReference type="SAM" id="Phobius"/>
    </source>
</evidence>
<dbReference type="Proteomes" id="UP001500630">
    <property type="component" value="Unassembled WGS sequence"/>
</dbReference>
<comment type="caution">
    <text evidence="2">The sequence shown here is derived from an EMBL/GenBank/DDBJ whole genome shotgun (WGS) entry which is preliminary data.</text>
</comment>